<keyword evidence="2" id="KW-1185">Reference proteome</keyword>
<proteinExistence type="predicted"/>
<evidence type="ECO:0000313" key="1">
    <source>
        <dbReference type="EMBL" id="KAI0047891.1"/>
    </source>
</evidence>
<sequence length="323" mass="34828">MAPIKLVLLQTLALLAAAVPSLAAHGPVPGQIKNLVTFGDSYTDVVAVSNGGTQWPVYAAGYAGANLFPYARSGAPCSQLLTPRPFPGVVQDEIPLYLADLHNGSIHVPPGETLYTLWIGTNDIGPNTLLTGTDVLNNATIVDVTECAVGWVSTLYKAGARNFLFQNLLPEERLPLYTVDSWPNRYWDTVRNTTAWHLSITELTAAYNAIAKLLLAALPATHPGAHIGLFDSYGLFTDILNRPAAYLNGTAPLNTTGAVHACVFQEDESTSDPGTCFDAEGSARDSFIWFDELHPSEQADRVVAREIANVIEGKDSKWASWFS</sequence>
<protein>
    <submittedName>
        <fullName evidence="1">Carbohydrate esterase family 16 protein</fullName>
    </submittedName>
</protein>
<gene>
    <name evidence="1" type="ORF">FA95DRAFT_1558669</name>
</gene>
<dbReference type="EMBL" id="MU275896">
    <property type="protein sequence ID" value="KAI0047891.1"/>
    <property type="molecule type" value="Genomic_DNA"/>
</dbReference>
<reference evidence="1" key="1">
    <citation type="submission" date="2021-02" db="EMBL/GenBank/DDBJ databases">
        <authorList>
            <consortium name="DOE Joint Genome Institute"/>
            <person name="Ahrendt S."/>
            <person name="Looney B.P."/>
            <person name="Miyauchi S."/>
            <person name="Morin E."/>
            <person name="Drula E."/>
            <person name="Courty P.E."/>
            <person name="Chicoki N."/>
            <person name="Fauchery L."/>
            <person name="Kohler A."/>
            <person name="Kuo A."/>
            <person name="Labutti K."/>
            <person name="Pangilinan J."/>
            <person name="Lipzen A."/>
            <person name="Riley R."/>
            <person name="Andreopoulos W."/>
            <person name="He G."/>
            <person name="Johnson J."/>
            <person name="Barry K.W."/>
            <person name="Grigoriev I.V."/>
            <person name="Nagy L."/>
            <person name="Hibbett D."/>
            <person name="Henrissat B."/>
            <person name="Matheny P.B."/>
            <person name="Labbe J."/>
            <person name="Martin F."/>
        </authorList>
    </citation>
    <scope>NUCLEOTIDE SEQUENCE</scope>
    <source>
        <strain evidence="1">FP105234-sp</strain>
    </source>
</reference>
<comment type="caution">
    <text evidence="1">The sequence shown here is derived from an EMBL/GenBank/DDBJ whole genome shotgun (WGS) entry which is preliminary data.</text>
</comment>
<name>A0ACB8RUW8_9AGAM</name>
<evidence type="ECO:0000313" key="2">
    <source>
        <dbReference type="Proteomes" id="UP000814033"/>
    </source>
</evidence>
<dbReference type="Proteomes" id="UP000814033">
    <property type="component" value="Unassembled WGS sequence"/>
</dbReference>
<accession>A0ACB8RUW8</accession>
<organism evidence="1 2">
    <name type="scientific">Auriscalpium vulgare</name>
    <dbReference type="NCBI Taxonomy" id="40419"/>
    <lineage>
        <taxon>Eukaryota</taxon>
        <taxon>Fungi</taxon>
        <taxon>Dikarya</taxon>
        <taxon>Basidiomycota</taxon>
        <taxon>Agaricomycotina</taxon>
        <taxon>Agaricomycetes</taxon>
        <taxon>Russulales</taxon>
        <taxon>Auriscalpiaceae</taxon>
        <taxon>Auriscalpium</taxon>
    </lineage>
</organism>
<reference evidence="1" key="2">
    <citation type="journal article" date="2022" name="New Phytol.">
        <title>Evolutionary transition to the ectomycorrhizal habit in the genomes of a hyperdiverse lineage of mushroom-forming fungi.</title>
        <authorList>
            <person name="Looney B."/>
            <person name="Miyauchi S."/>
            <person name="Morin E."/>
            <person name="Drula E."/>
            <person name="Courty P.E."/>
            <person name="Kohler A."/>
            <person name="Kuo A."/>
            <person name="LaButti K."/>
            <person name="Pangilinan J."/>
            <person name="Lipzen A."/>
            <person name="Riley R."/>
            <person name="Andreopoulos W."/>
            <person name="He G."/>
            <person name="Johnson J."/>
            <person name="Nolan M."/>
            <person name="Tritt A."/>
            <person name="Barry K.W."/>
            <person name="Grigoriev I.V."/>
            <person name="Nagy L.G."/>
            <person name="Hibbett D."/>
            <person name="Henrissat B."/>
            <person name="Matheny P.B."/>
            <person name="Labbe J."/>
            <person name="Martin F.M."/>
        </authorList>
    </citation>
    <scope>NUCLEOTIDE SEQUENCE</scope>
    <source>
        <strain evidence="1">FP105234-sp</strain>
    </source>
</reference>